<keyword evidence="6" id="KW-0689">Ribosomal protein</keyword>
<sequence length="157" mass="17372">MMYGLTLILHERPGRRAQAAAMSVMERAFDPAFGEAWTAPQLAGLTSLGGCWLTLAQMDGATLGFALVRSIFDESELLLLAVDPAWRRHAIGSALLDHSVAAARSRNIKSMFLEVRADNPAVALYRKTGFQHVNTRPDYYRGDDGKLYDALSFRLEI</sequence>
<feature type="domain" description="N-acetyltransferase" evidence="5">
    <location>
        <begin position="12"/>
        <end position="154"/>
    </location>
</feature>
<dbReference type="Pfam" id="PF00583">
    <property type="entry name" value="Acetyltransf_1"/>
    <property type="match status" value="1"/>
</dbReference>
<dbReference type="AlphaFoldDB" id="A0A975KC01"/>
<dbReference type="Proteomes" id="UP000681425">
    <property type="component" value="Chromosome"/>
</dbReference>
<evidence type="ECO:0000256" key="2">
    <source>
        <dbReference type="ARBA" id="ARBA00022490"/>
    </source>
</evidence>
<comment type="similarity">
    <text evidence="1">Belongs to the acetyltransferase family. RimI subfamily.</text>
</comment>
<evidence type="ECO:0000313" key="7">
    <source>
        <dbReference type="Proteomes" id="UP000681425"/>
    </source>
</evidence>
<proteinExistence type="inferred from homology"/>
<keyword evidence="3" id="KW-0808">Transferase</keyword>
<dbReference type="InterPro" id="IPR016181">
    <property type="entry name" value="Acyl_CoA_acyltransferase"/>
</dbReference>
<dbReference type="GO" id="GO:0008080">
    <property type="term" value="F:N-acetyltransferase activity"/>
    <property type="evidence" value="ECO:0007669"/>
    <property type="project" value="InterPro"/>
</dbReference>
<keyword evidence="6" id="KW-0687">Ribonucleoprotein</keyword>
<dbReference type="InterPro" id="IPR006464">
    <property type="entry name" value="AcTrfase_RimI/Ard1"/>
</dbReference>
<dbReference type="InterPro" id="IPR000182">
    <property type="entry name" value="GNAT_dom"/>
</dbReference>
<dbReference type="SUPFAM" id="SSF55729">
    <property type="entry name" value="Acyl-CoA N-acyltransferases (Nat)"/>
    <property type="match status" value="1"/>
</dbReference>
<accession>A0A975KC01</accession>
<keyword evidence="7" id="KW-1185">Reference proteome</keyword>
<keyword evidence="2" id="KW-0963">Cytoplasm</keyword>
<dbReference type="EMBL" id="CP073910">
    <property type="protein sequence ID" value="QUT07878.1"/>
    <property type="molecule type" value="Genomic_DNA"/>
</dbReference>
<dbReference type="GO" id="GO:0005840">
    <property type="term" value="C:ribosome"/>
    <property type="evidence" value="ECO:0007669"/>
    <property type="project" value="UniProtKB-KW"/>
</dbReference>
<dbReference type="Gene3D" id="3.40.630.30">
    <property type="match status" value="1"/>
</dbReference>
<gene>
    <name evidence="6" type="primary">rimI</name>
    <name evidence="6" type="ORF">KFK14_11110</name>
</gene>
<dbReference type="InterPro" id="IPR050680">
    <property type="entry name" value="YpeA/RimI_acetyltransf"/>
</dbReference>
<dbReference type="NCBIfam" id="TIGR01575">
    <property type="entry name" value="rimI"/>
    <property type="match status" value="1"/>
</dbReference>
<dbReference type="CDD" id="cd04301">
    <property type="entry name" value="NAT_SF"/>
    <property type="match status" value="1"/>
</dbReference>
<dbReference type="PROSITE" id="PS51186">
    <property type="entry name" value="GNAT"/>
    <property type="match status" value="1"/>
</dbReference>
<evidence type="ECO:0000313" key="6">
    <source>
        <dbReference type="EMBL" id="QUT07878.1"/>
    </source>
</evidence>
<keyword evidence="4" id="KW-0012">Acyltransferase</keyword>
<dbReference type="KEGG" id="spph:KFK14_11110"/>
<dbReference type="PANTHER" id="PTHR43420">
    <property type="entry name" value="ACETYLTRANSFERASE"/>
    <property type="match status" value="1"/>
</dbReference>
<reference evidence="6" key="1">
    <citation type="submission" date="2021-04" db="EMBL/GenBank/DDBJ databases">
        <title>Isolation of p-tert-butylphenol degrading bacteria Sphingobium phenoxybenzoativorans Tas13 from active sludge.</title>
        <authorList>
            <person name="Li Y."/>
        </authorList>
    </citation>
    <scope>NUCLEOTIDE SEQUENCE</scope>
    <source>
        <strain evidence="6">Tas13</strain>
    </source>
</reference>
<name>A0A975KC01_9SPHN</name>
<dbReference type="OrthoDB" id="9804026at2"/>
<organism evidence="6 7">
    <name type="scientific">Sphingobium phenoxybenzoativorans</name>
    <dbReference type="NCBI Taxonomy" id="1592790"/>
    <lineage>
        <taxon>Bacteria</taxon>
        <taxon>Pseudomonadati</taxon>
        <taxon>Pseudomonadota</taxon>
        <taxon>Alphaproteobacteria</taxon>
        <taxon>Sphingomonadales</taxon>
        <taxon>Sphingomonadaceae</taxon>
        <taxon>Sphingobium</taxon>
    </lineage>
</organism>
<evidence type="ECO:0000256" key="4">
    <source>
        <dbReference type="ARBA" id="ARBA00023315"/>
    </source>
</evidence>
<evidence type="ECO:0000256" key="3">
    <source>
        <dbReference type="ARBA" id="ARBA00022679"/>
    </source>
</evidence>
<evidence type="ECO:0000256" key="1">
    <source>
        <dbReference type="ARBA" id="ARBA00005395"/>
    </source>
</evidence>
<protein>
    <submittedName>
        <fullName evidence="6">Ribosomal protein S18-alanine N-acetyltransferase</fullName>
    </submittedName>
</protein>
<evidence type="ECO:0000259" key="5">
    <source>
        <dbReference type="PROSITE" id="PS51186"/>
    </source>
</evidence>
<dbReference type="PANTHER" id="PTHR43420:SF12">
    <property type="entry name" value="N-ACETYLTRANSFERASE DOMAIN-CONTAINING PROTEIN"/>
    <property type="match status" value="1"/>
</dbReference>